<accession>A0ABS4QX91</accession>
<evidence type="ECO:0000313" key="2">
    <source>
        <dbReference type="Proteomes" id="UP000730739"/>
    </source>
</evidence>
<keyword evidence="2" id="KW-1185">Reference proteome</keyword>
<proteinExistence type="predicted"/>
<dbReference type="EMBL" id="JAGILA010000002">
    <property type="protein sequence ID" value="MBP2235266.1"/>
    <property type="molecule type" value="Genomic_DNA"/>
</dbReference>
<comment type="caution">
    <text evidence="1">The sequence shown here is derived from an EMBL/GenBank/DDBJ whole genome shotgun (WGS) entry which is preliminary data.</text>
</comment>
<dbReference type="Proteomes" id="UP000730739">
    <property type="component" value="Unassembled WGS sequence"/>
</dbReference>
<evidence type="ECO:0008006" key="3">
    <source>
        <dbReference type="Google" id="ProtNLM"/>
    </source>
</evidence>
<sequence length="45" mass="5108">MFVYGLPVIKRIRVMAHRKPGVRPGKARIDFDGPGQEWAGCPRFP</sequence>
<name>A0ABS4QX91_9HYPH</name>
<organism evidence="1 2">
    <name type="scientific">Sinorhizobium kostiense</name>
    <dbReference type="NCBI Taxonomy" id="76747"/>
    <lineage>
        <taxon>Bacteria</taxon>
        <taxon>Pseudomonadati</taxon>
        <taxon>Pseudomonadota</taxon>
        <taxon>Alphaproteobacteria</taxon>
        <taxon>Hyphomicrobiales</taxon>
        <taxon>Rhizobiaceae</taxon>
        <taxon>Sinorhizobium/Ensifer group</taxon>
        <taxon>Sinorhizobium</taxon>
    </lineage>
</organism>
<reference evidence="1 2" key="1">
    <citation type="submission" date="2021-03" db="EMBL/GenBank/DDBJ databases">
        <title>Genomic Encyclopedia of Type Strains, Phase IV (KMG-IV): sequencing the most valuable type-strain genomes for metagenomic binning, comparative biology and taxonomic classification.</title>
        <authorList>
            <person name="Goeker M."/>
        </authorList>
    </citation>
    <scope>NUCLEOTIDE SEQUENCE [LARGE SCALE GENOMIC DNA]</scope>
    <source>
        <strain evidence="1 2">DSM 13372</strain>
    </source>
</reference>
<evidence type="ECO:0000313" key="1">
    <source>
        <dbReference type="EMBL" id="MBP2235266.1"/>
    </source>
</evidence>
<protein>
    <recommendedName>
        <fullName evidence="3">Transposase</fullName>
    </recommendedName>
</protein>
<gene>
    <name evidence="1" type="ORF">J2Z31_001758</name>
</gene>